<reference evidence="1 2" key="1">
    <citation type="journal article" date="2019" name="Genome Biol. Evol.">
        <title>Day and night: Metabolic profiles and evolutionary relationships of six axenic non-marine cyanobacteria.</title>
        <authorList>
            <person name="Will S.E."/>
            <person name="Henke P."/>
            <person name="Boedeker C."/>
            <person name="Huang S."/>
            <person name="Brinkmann H."/>
            <person name="Rohde M."/>
            <person name="Jarek M."/>
            <person name="Friedl T."/>
            <person name="Seufert S."/>
            <person name="Schumacher M."/>
            <person name="Overmann J."/>
            <person name="Neumann-Schaal M."/>
            <person name="Petersen J."/>
        </authorList>
    </citation>
    <scope>NUCLEOTIDE SEQUENCE [LARGE SCALE GENOMIC DNA]</scope>
    <source>
        <strain evidence="1 2">PCC 6912</strain>
    </source>
</reference>
<protein>
    <submittedName>
        <fullName evidence="1">Uncharacterized protein</fullName>
    </submittedName>
</protein>
<name>A0A3S0ZWZ8_CHLFR</name>
<sequence>MLRNTNELLVDNSEHKNKSLVQKYLQNPFSIAWSRLAALIKPAPSMQPEDDTAEEHRTDNIREQYLYRPFTDRIDPSLYYTIFSPHQRF</sequence>
<dbReference type="Proteomes" id="UP000268857">
    <property type="component" value="Unassembled WGS sequence"/>
</dbReference>
<evidence type="ECO:0000313" key="2">
    <source>
        <dbReference type="Proteomes" id="UP000268857"/>
    </source>
</evidence>
<dbReference type="AlphaFoldDB" id="A0A3S0ZWZ8"/>
<dbReference type="EMBL" id="RSCJ01000002">
    <property type="protein sequence ID" value="RUR85814.1"/>
    <property type="molecule type" value="Genomic_DNA"/>
</dbReference>
<keyword evidence="2" id="KW-1185">Reference proteome</keyword>
<comment type="caution">
    <text evidence="1">The sequence shown here is derived from an EMBL/GenBank/DDBJ whole genome shotgun (WGS) entry which is preliminary data.</text>
</comment>
<gene>
    <name evidence="1" type="ORF">PCC6912_06390</name>
</gene>
<dbReference type="RefSeq" id="WP_016878014.1">
    <property type="nucleotide sequence ID" value="NZ_AJLN01000140.1"/>
</dbReference>
<proteinExistence type="predicted"/>
<dbReference type="OrthoDB" id="515964at2"/>
<organism evidence="1 2">
    <name type="scientific">Chlorogloeopsis fritschii PCC 6912</name>
    <dbReference type="NCBI Taxonomy" id="211165"/>
    <lineage>
        <taxon>Bacteria</taxon>
        <taxon>Bacillati</taxon>
        <taxon>Cyanobacteriota</taxon>
        <taxon>Cyanophyceae</taxon>
        <taxon>Nostocales</taxon>
        <taxon>Chlorogloeopsidaceae</taxon>
        <taxon>Chlorogloeopsis</taxon>
    </lineage>
</organism>
<evidence type="ECO:0000313" key="1">
    <source>
        <dbReference type="EMBL" id="RUR85814.1"/>
    </source>
</evidence>
<accession>A0A3S0ZWZ8</accession>